<dbReference type="SMR" id="A0A5K1U563"/>
<dbReference type="GO" id="GO:0046872">
    <property type="term" value="F:metal ion binding"/>
    <property type="evidence" value="ECO:0007669"/>
    <property type="project" value="UniProtKB-KW"/>
</dbReference>
<evidence type="ECO:0000256" key="5">
    <source>
        <dbReference type="PIRSR" id="PIRSR005902-1"/>
    </source>
</evidence>
<dbReference type="InterPro" id="IPR001130">
    <property type="entry name" value="TatD-like"/>
</dbReference>
<keyword evidence="2" id="KW-0540">Nuclease</keyword>
<dbReference type="FunFam" id="3.20.20.140:FF:000140">
    <property type="entry name" value="hydrolase TatD family protein"/>
    <property type="match status" value="1"/>
</dbReference>
<evidence type="ECO:0000256" key="3">
    <source>
        <dbReference type="ARBA" id="ARBA00022723"/>
    </source>
</evidence>
<dbReference type="GO" id="GO:0005829">
    <property type="term" value="C:cytosol"/>
    <property type="evidence" value="ECO:0007669"/>
    <property type="project" value="TreeGrafter"/>
</dbReference>
<dbReference type="Gene3D" id="3.20.20.140">
    <property type="entry name" value="Metal-dependent hydrolases"/>
    <property type="match status" value="1"/>
</dbReference>
<comment type="similarity">
    <text evidence="1">Belongs to the metallo-dependent hydrolases superfamily. TatD-type hydrolase family.</text>
</comment>
<keyword evidence="4 6" id="KW-0378">Hydrolase</keyword>
<accession>A0A5K1U563</accession>
<dbReference type="PIRSF" id="PIRSF005902">
    <property type="entry name" value="DNase_TatD"/>
    <property type="match status" value="1"/>
</dbReference>
<dbReference type="VEuPathDB" id="AmoebaDB:EHI5A_127960"/>
<dbReference type="OMA" id="YGGSQKH"/>
<gene>
    <name evidence="6" type="ORF">CL6EHI_119490</name>
</gene>
<dbReference type="Pfam" id="PF01026">
    <property type="entry name" value="TatD_DNase"/>
    <property type="match status" value="1"/>
</dbReference>
<keyword evidence="3 5" id="KW-0479">Metal-binding</keyword>
<evidence type="ECO:0000256" key="1">
    <source>
        <dbReference type="ARBA" id="ARBA00009275"/>
    </source>
</evidence>
<feature type="binding site" evidence="5">
    <location>
        <position position="176"/>
    </location>
    <ligand>
        <name>a divalent metal cation</name>
        <dbReference type="ChEBI" id="CHEBI:60240"/>
        <label>2</label>
    </ligand>
</feature>
<proteinExistence type="inferred from homology"/>
<evidence type="ECO:0000256" key="2">
    <source>
        <dbReference type="ARBA" id="ARBA00022722"/>
    </source>
</evidence>
<comment type="caution">
    <text evidence="6">The sequence shown here is derived from an EMBL/GenBank/DDBJ whole genome shotgun (WGS) entry which is preliminary data.</text>
</comment>
<sequence>MAQQFIDIGANLTDDNYFGNYHGKHYHEEDIDVVLQRAERNGLSHIIITSGCLNDFKKAIEIINKYQNLTNIKLVTTIGVHPTRTNELKQEGYLDELLLLCEKNIDKVVAIGEIGLDYERLQFSDKETQLSGYRTLSILHQKYPYLPFFFHCRKSWSDLCQLNKELGYNGCKGVVHCFDGTEEEMNQILNEGWDIGVTGNSLQSIELLNVMKQIPIERLHIETDCPYCGIKKTSAGFKYLKEKDFGVKVEKYQRNKYVQRRNEPSNIIDIAIIMSSIKHISLFEFVNKVYSNSMNMYFPTMN</sequence>
<dbReference type="EMBL" id="BDEQ01000001">
    <property type="protein sequence ID" value="GAT97660.1"/>
    <property type="molecule type" value="Genomic_DNA"/>
</dbReference>
<dbReference type="CDD" id="cd01310">
    <property type="entry name" value="TatD_DNAse"/>
    <property type="match status" value="1"/>
</dbReference>
<feature type="binding site" evidence="5">
    <location>
        <position position="151"/>
    </location>
    <ligand>
        <name>a divalent metal cation</name>
        <dbReference type="ChEBI" id="CHEBI:60240"/>
        <label>2</label>
    </ligand>
</feature>
<dbReference type="AlphaFoldDB" id="A0A5K1U563"/>
<feature type="binding site" evidence="5">
    <location>
        <position position="113"/>
    </location>
    <ligand>
        <name>a divalent metal cation</name>
        <dbReference type="ChEBI" id="CHEBI:60240"/>
        <label>1</label>
    </ligand>
</feature>
<protein>
    <submittedName>
        <fullName evidence="6">Hydrolase tatd family protein</fullName>
    </submittedName>
</protein>
<dbReference type="PANTHER" id="PTHR10060">
    <property type="entry name" value="TATD FAMILY DEOXYRIBONUCLEASE"/>
    <property type="match status" value="1"/>
</dbReference>
<dbReference type="VEuPathDB" id="AmoebaDB:EHI7A_087140"/>
<evidence type="ECO:0000313" key="6">
    <source>
        <dbReference type="EMBL" id="GAT97660.1"/>
    </source>
</evidence>
<feature type="binding site" evidence="5">
    <location>
        <position position="224"/>
    </location>
    <ligand>
        <name>a divalent metal cation</name>
        <dbReference type="ChEBI" id="CHEBI:60240"/>
        <label>1</label>
    </ligand>
</feature>
<dbReference type="GO" id="GO:0008296">
    <property type="term" value="F:3'-5'-DNA exonuclease activity"/>
    <property type="evidence" value="ECO:0007669"/>
    <property type="project" value="TreeGrafter"/>
</dbReference>
<dbReference type="InterPro" id="IPR050891">
    <property type="entry name" value="TatD-type_Hydrolase"/>
</dbReference>
<evidence type="ECO:0000313" key="7">
    <source>
        <dbReference type="Proteomes" id="UP000078387"/>
    </source>
</evidence>
<dbReference type="Proteomes" id="UP000078387">
    <property type="component" value="Unassembled WGS sequence"/>
</dbReference>
<dbReference type="SUPFAM" id="SSF51556">
    <property type="entry name" value="Metallo-dependent hydrolases"/>
    <property type="match status" value="1"/>
</dbReference>
<reference evidence="6 7" key="1">
    <citation type="submission" date="2016-05" db="EMBL/GenBank/DDBJ databases">
        <title>First whole genome sequencing of Entamoeba histolytica HM1:IMSS-clone-6.</title>
        <authorList>
            <person name="Mukherjee Avik.K."/>
            <person name="Izumyama S."/>
            <person name="Nakada-Tsukui K."/>
            <person name="Nozaki T."/>
        </authorList>
    </citation>
    <scope>NUCLEOTIDE SEQUENCE [LARGE SCALE GENOMIC DNA]</scope>
    <source>
        <strain evidence="6 7">HM1:IMSS clone 6</strain>
    </source>
</reference>
<dbReference type="PANTHER" id="PTHR10060:SF15">
    <property type="entry name" value="DEOXYRIBONUCLEASE TATDN1"/>
    <property type="match status" value="1"/>
</dbReference>
<evidence type="ECO:0000256" key="4">
    <source>
        <dbReference type="ARBA" id="ARBA00022801"/>
    </source>
</evidence>
<dbReference type="VEuPathDB" id="AmoebaDB:KM1_159190"/>
<organism evidence="6 7">
    <name type="scientific">Entamoeba histolytica</name>
    <dbReference type="NCBI Taxonomy" id="5759"/>
    <lineage>
        <taxon>Eukaryota</taxon>
        <taxon>Amoebozoa</taxon>
        <taxon>Evosea</taxon>
        <taxon>Archamoebae</taxon>
        <taxon>Mastigamoebida</taxon>
        <taxon>Entamoebidae</taxon>
        <taxon>Entamoeba</taxon>
    </lineage>
</organism>
<dbReference type="InterPro" id="IPR032466">
    <property type="entry name" value="Metal_Hydrolase"/>
</dbReference>
<dbReference type="VEuPathDB" id="AmoebaDB:EHI8A_089780"/>
<name>A0A5K1U563_ENTHI</name>
<dbReference type="VEuPathDB" id="AmoebaDB:EHI_119490"/>